<dbReference type="Proteomes" id="UP001596523">
    <property type="component" value="Unassembled WGS sequence"/>
</dbReference>
<dbReference type="Gene3D" id="3.40.640.10">
    <property type="entry name" value="Type I PLP-dependent aspartate aminotransferase-like (Major domain)"/>
    <property type="match status" value="1"/>
</dbReference>
<evidence type="ECO:0000313" key="9">
    <source>
        <dbReference type="Proteomes" id="UP001596523"/>
    </source>
</evidence>
<feature type="region of interest" description="Disordered" evidence="7">
    <location>
        <begin position="489"/>
        <end position="532"/>
    </location>
</feature>
<accession>A0ABW2JJ99</accession>
<name>A0ABW2JJ99_9ACTN</name>
<dbReference type="Pfam" id="PF00282">
    <property type="entry name" value="Pyridoxal_deC"/>
    <property type="match status" value="1"/>
</dbReference>
<evidence type="ECO:0000256" key="5">
    <source>
        <dbReference type="ARBA" id="ARBA00023239"/>
    </source>
</evidence>
<keyword evidence="3" id="KW-0210">Decarboxylase</keyword>
<evidence type="ECO:0000256" key="4">
    <source>
        <dbReference type="ARBA" id="ARBA00022898"/>
    </source>
</evidence>
<evidence type="ECO:0000256" key="7">
    <source>
        <dbReference type="SAM" id="MobiDB-lite"/>
    </source>
</evidence>
<dbReference type="InterPro" id="IPR015421">
    <property type="entry name" value="PyrdxlP-dep_Trfase_major"/>
</dbReference>
<sequence length="532" mass="55703">MEHYVAGGTQGPAALRKLTSTVLDALAEGAVERGGPLPAGGPDAVTAEVRAGCTPMLPEHGSGADEALREIVRVVAKGAADPSDPHCVAHLHCPPLAVAAAADLAASALNPSMDSWDQAPAAGIIEAEVTDALAQLVYAGPDVTPDALITSGGTESNLVALLLARERARAAGARTVQVVCGTNAHHSVQRAAWMLGLPTPAAVECRAGRMLPESLDRVLGEYAGAPVLVVATAGTTDEGLIDPLPELADVAARHGAELHVDAAYGGPLLFSDPLAPRLAGIERAVTVTFDLHKLGWQPVAAGVLAVRDADDVAHLSFQADYLNADDDTEAGLPDWLGRSIRTSRRPDALKIAVTLRALGRRGLGDMVEHCVRTAEEFAAAVDAHPELRARPGEVGISTVLFRPVAADRLSADTSADAGDASADAGDALVAEVRRRLLDEGRAVVGRALAEDADGRRKLWLKATLLHPRTRAADLSGLLKLVADCATEHRADDRAESRAEHRAENRAESRAEHHVEHRAEDRATEHRTEGDTP</sequence>
<protein>
    <submittedName>
        <fullName evidence="8">Pyridoxal phosphate-dependent decarboxylase family protein</fullName>
    </submittedName>
</protein>
<evidence type="ECO:0000313" key="8">
    <source>
        <dbReference type="EMBL" id="MFC7305392.1"/>
    </source>
</evidence>
<evidence type="ECO:0000256" key="3">
    <source>
        <dbReference type="ARBA" id="ARBA00022793"/>
    </source>
</evidence>
<evidence type="ECO:0000256" key="1">
    <source>
        <dbReference type="ARBA" id="ARBA00001933"/>
    </source>
</evidence>
<dbReference type="InterPro" id="IPR015422">
    <property type="entry name" value="PyrdxlP-dep_Trfase_small"/>
</dbReference>
<dbReference type="InterPro" id="IPR002129">
    <property type="entry name" value="PyrdxlP-dep_de-COase"/>
</dbReference>
<keyword evidence="9" id="KW-1185">Reference proteome</keyword>
<keyword evidence="4 6" id="KW-0663">Pyridoxal phosphate</keyword>
<evidence type="ECO:0000256" key="6">
    <source>
        <dbReference type="RuleBase" id="RU000382"/>
    </source>
</evidence>
<gene>
    <name evidence="8" type="ORF">ACFQVC_14320</name>
</gene>
<comment type="caution">
    <text evidence="8">The sequence shown here is derived from an EMBL/GenBank/DDBJ whole genome shotgun (WGS) entry which is preliminary data.</text>
</comment>
<reference evidence="9" key="1">
    <citation type="journal article" date="2019" name="Int. J. Syst. Evol. Microbiol.">
        <title>The Global Catalogue of Microorganisms (GCM) 10K type strain sequencing project: providing services to taxonomists for standard genome sequencing and annotation.</title>
        <authorList>
            <consortium name="The Broad Institute Genomics Platform"/>
            <consortium name="The Broad Institute Genome Sequencing Center for Infectious Disease"/>
            <person name="Wu L."/>
            <person name="Ma J."/>
        </authorList>
    </citation>
    <scope>NUCLEOTIDE SEQUENCE [LARGE SCALE GENOMIC DNA]</scope>
    <source>
        <strain evidence="9">SYNS20</strain>
    </source>
</reference>
<dbReference type="RefSeq" id="WP_381831046.1">
    <property type="nucleotide sequence ID" value="NZ_JBHTCF010000005.1"/>
</dbReference>
<dbReference type="EMBL" id="JBHTCF010000005">
    <property type="protein sequence ID" value="MFC7305392.1"/>
    <property type="molecule type" value="Genomic_DNA"/>
</dbReference>
<dbReference type="Gene3D" id="3.90.1150.10">
    <property type="entry name" value="Aspartate Aminotransferase, domain 1"/>
    <property type="match status" value="1"/>
</dbReference>
<dbReference type="InterPro" id="IPR015424">
    <property type="entry name" value="PyrdxlP-dep_Trfase"/>
</dbReference>
<dbReference type="PANTHER" id="PTHR45677:SF8">
    <property type="entry name" value="CYSTEINE SULFINIC ACID DECARBOXYLASE"/>
    <property type="match status" value="1"/>
</dbReference>
<comment type="cofactor">
    <cofactor evidence="1 6">
        <name>pyridoxal 5'-phosphate</name>
        <dbReference type="ChEBI" id="CHEBI:597326"/>
    </cofactor>
</comment>
<organism evidence="8 9">
    <name type="scientific">Streptomyces monticola</name>
    <dbReference type="NCBI Taxonomy" id="2666263"/>
    <lineage>
        <taxon>Bacteria</taxon>
        <taxon>Bacillati</taxon>
        <taxon>Actinomycetota</taxon>
        <taxon>Actinomycetes</taxon>
        <taxon>Kitasatosporales</taxon>
        <taxon>Streptomycetaceae</taxon>
        <taxon>Streptomyces</taxon>
    </lineage>
</organism>
<keyword evidence="5 6" id="KW-0456">Lyase</keyword>
<dbReference type="SUPFAM" id="SSF53383">
    <property type="entry name" value="PLP-dependent transferases"/>
    <property type="match status" value="1"/>
</dbReference>
<comment type="similarity">
    <text evidence="2 6">Belongs to the group II decarboxylase family.</text>
</comment>
<dbReference type="PANTHER" id="PTHR45677">
    <property type="entry name" value="GLUTAMATE DECARBOXYLASE-RELATED"/>
    <property type="match status" value="1"/>
</dbReference>
<evidence type="ECO:0000256" key="2">
    <source>
        <dbReference type="ARBA" id="ARBA00009533"/>
    </source>
</evidence>
<proteinExistence type="inferred from homology"/>